<accession>A0A367ZNP0</accession>
<keyword evidence="2 5" id="KW-0808">Transferase</keyword>
<keyword evidence="1 5" id="KW-0489">Methyltransferase</keyword>
<dbReference type="PANTHER" id="PTHR46429">
    <property type="entry name" value="23S RRNA (GUANOSINE-2'-O-)-METHYLTRANSFERASE RLMB"/>
    <property type="match status" value="1"/>
</dbReference>
<dbReference type="Gene3D" id="3.40.1280.10">
    <property type="match status" value="1"/>
</dbReference>
<evidence type="ECO:0000256" key="1">
    <source>
        <dbReference type="ARBA" id="ARBA00022603"/>
    </source>
</evidence>
<feature type="compositionally biased region" description="Basic residues" evidence="3">
    <location>
        <begin position="16"/>
        <end position="26"/>
    </location>
</feature>
<feature type="compositionally biased region" description="Pro residues" evidence="3">
    <location>
        <begin position="30"/>
        <end position="43"/>
    </location>
</feature>
<feature type="region of interest" description="Disordered" evidence="3">
    <location>
        <begin position="1"/>
        <end position="50"/>
    </location>
</feature>
<dbReference type="GO" id="GO:0003723">
    <property type="term" value="F:RNA binding"/>
    <property type="evidence" value="ECO:0007669"/>
    <property type="project" value="InterPro"/>
</dbReference>
<dbReference type="SUPFAM" id="SSF75217">
    <property type="entry name" value="alpha/beta knot"/>
    <property type="match status" value="1"/>
</dbReference>
<dbReference type="GO" id="GO:0032259">
    <property type="term" value="P:methylation"/>
    <property type="evidence" value="ECO:0007669"/>
    <property type="project" value="UniProtKB-KW"/>
</dbReference>
<dbReference type="InterPro" id="IPR004441">
    <property type="entry name" value="rRNA_MeTrfase_TrmH"/>
</dbReference>
<proteinExistence type="predicted"/>
<dbReference type="Gene3D" id="3.30.1330.30">
    <property type="match status" value="1"/>
</dbReference>
<sequence>MTPRPPSRAPQPARAHPTHPRDRARRSPSGQPPLTSPASPPGARPDDGDDLVLVGRHEVLAALDSPTPPELVFLAASAHGPGIEAIRQAASRRQVKLQVLAPDLFRRRFGEQAQGVAARAGAYAYADFEAIRRGLPATGPVILLALHQVEDPRNLGAIVRTAEAAGVAAVLIPKHRAAGMTAGALRTAQGAAAWLPVARVTNLAQTLATLKQHGFWVYGLDAAGAERYDRVTYPERVVLVAGGEDAGLGRVVAGLCDQTVAIPLAGRTPSLNVGISTAIVLFEILRQREFSPASAKISLPSS</sequence>
<evidence type="ECO:0000256" key="3">
    <source>
        <dbReference type="SAM" id="MobiDB-lite"/>
    </source>
</evidence>
<evidence type="ECO:0000256" key="2">
    <source>
        <dbReference type="ARBA" id="ARBA00022679"/>
    </source>
</evidence>
<dbReference type="Proteomes" id="UP000252355">
    <property type="component" value="Unassembled WGS sequence"/>
</dbReference>
<dbReference type="AlphaFoldDB" id="A0A367ZNP0"/>
<dbReference type="Pfam" id="PF00588">
    <property type="entry name" value="SpoU_methylase"/>
    <property type="match status" value="1"/>
</dbReference>
<dbReference type="PANTHER" id="PTHR46429:SF1">
    <property type="entry name" value="23S RRNA (GUANOSINE-2'-O-)-METHYLTRANSFERASE RLMB"/>
    <property type="match status" value="1"/>
</dbReference>
<dbReference type="InterPro" id="IPR029064">
    <property type="entry name" value="Ribosomal_eL30-like_sf"/>
</dbReference>
<organism evidence="5 6">
    <name type="scientific">Candidatus Ozemobacter sibiricus</name>
    <dbReference type="NCBI Taxonomy" id="2268124"/>
    <lineage>
        <taxon>Bacteria</taxon>
        <taxon>Candidatus Ozemobacteria</taxon>
        <taxon>Candidatus Ozemobacterales</taxon>
        <taxon>Candidatus Ozemobacteraceae</taxon>
        <taxon>Candidatus Ozemobacter</taxon>
    </lineage>
</organism>
<gene>
    <name evidence="5" type="ORF">OZSIB_0553</name>
</gene>
<evidence type="ECO:0000313" key="6">
    <source>
        <dbReference type="Proteomes" id="UP000252355"/>
    </source>
</evidence>
<evidence type="ECO:0000313" key="5">
    <source>
        <dbReference type="EMBL" id="RCK79002.1"/>
    </source>
</evidence>
<dbReference type="NCBIfam" id="TIGR00186">
    <property type="entry name" value="rRNA_methyl_3"/>
    <property type="match status" value="1"/>
</dbReference>
<dbReference type="CDD" id="cd18103">
    <property type="entry name" value="SpoU-like_RlmB"/>
    <property type="match status" value="1"/>
</dbReference>
<reference evidence="5 6" key="1">
    <citation type="submission" date="2018-05" db="EMBL/GenBank/DDBJ databases">
        <title>A metagenomic window into the 2 km-deep terrestrial subsurface aquifer revealed taxonomically and functionally diverse microbial community comprising novel uncultured bacterial lineages.</title>
        <authorList>
            <person name="Kadnikov V.V."/>
            <person name="Mardanov A.V."/>
            <person name="Beletsky A.V."/>
            <person name="Banks D."/>
            <person name="Pimenov N.V."/>
            <person name="Frank Y.A."/>
            <person name="Karnachuk O.V."/>
            <person name="Ravin N.V."/>
        </authorList>
    </citation>
    <scope>NUCLEOTIDE SEQUENCE [LARGE SCALE GENOMIC DNA]</scope>
    <source>
        <strain evidence="5">BY5</strain>
    </source>
</reference>
<protein>
    <submittedName>
        <fullName evidence="5">23S rRNA (Guanosine-2'-O-)-methyltransferase rlmB</fullName>
    </submittedName>
</protein>
<dbReference type="Pfam" id="PF08032">
    <property type="entry name" value="SpoU_sub_bind"/>
    <property type="match status" value="1"/>
</dbReference>
<comment type="caution">
    <text evidence="5">The sequence shown here is derived from an EMBL/GenBank/DDBJ whole genome shotgun (WGS) entry which is preliminary data.</text>
</comment>
<dbReference type="SMART" id="SM00967">
    <property type="entry name" value="SpoU_sub_bind"/>
    <property type="match status" value="1"/>
</dbReference>
<dbReference type="InterPro" id="IPR013123">
    <property type="entry name" value="SpoU_subst-bd"/>
</dbReference>
<dbReference type="InterPro" id="IPR029028">
    <property type="entry name" value="Alpha/beta_knot_MTases"/>
</dbReference>
<dbReference type="InterPro" id="IPR001537">
    <property type="entry name" value="SpoU_MeTrfase"/>
</dbReference>
<name>A0A367ZNP0_9BACT</name>
<dbReference type="GO" id="GO:0005829">
    <property type="term" value="C:cytosol"/>
    <property type="evidence" value="ECO:0007669"/>
    <property type="project" value="TreeGrafter"/>
</dbReference>
<dbReference type="InterPro" id="IPR029026">
    <property type="entry name" value="tRNA_m1G_MTases_N"/>
</dbReference>
<dbReference type="GO" id="GO:0008173">
    <property type="term" value="F:RNA methyltransferase activity"/>
    <property type="evidence" value="ECO:0007669"/>
    <property type="project" value="InterPro"/>
</dbReference>
<evidence type="ECO:0000259" key="4">
    <source>
        <dbReference type="SMART" id="SM00967"/>
    </source>
</evidence>
<feature type="domain" description="RNA 2-O ribose methyltransferase substrate binding" evidence="4">
    <location>
        <begin position="52"/>
        <end position="126"/>
    </location>
</feature>
<dbReference type="GO" id="GO:0006396">
    <property type="term" value="P:RNA processing"/>
    <property type="evidence" value="ECO:0007669"/>
    <property type="project" value="InterPro"/>
</dbReference>
<dbReference type="EMBL" id="QOQW01000017">
    <property type="protein sequence ID" value="RCK79002.1"/>
    <property type="molecule type" value="Genomic_DNA"/>
</dbReference>